<protein>
    <submittedName>
        <fullName evidence="4">Mycofactocin-coupled SDR family oxidoreductase</fullName>
    </submittedName>
</protein>
<dbReference type="FunFam" id="3.40.50.720:FF:000084">
    <property type="entry name" value="Short-chain dehydrogenase reductase"/>
    <property type="match status" value="1"/>
</dbReference>
<evidence type="ECO:0000256" key="2">
    <source>
        <dbReference type="ARBA" id="ARBA00023002"/>
    </source>
</evidence>
<keyword evidence="5" id="KW-1185">Reference proteome</keyword>
<dbReference type="PANTHER" id="PTHR42760:SF133">
    <property type="entry name" value="3-OXOACYL-[ACYL-CARRIER-PROTEIN] REDUCTASE"/>
    <property type="match status" value="1"/>
</dbReference>
<dbReference type="Gene3D" id="3.40.50.720">
    <property type="entry name" value="NAD(P)-binding Rossmann-like Domain"/>
    <property type="match status" value="1"/>
</dbReference>
<dbReference type="CDD" id="cd05233">
    <property type="entry name" value="SDR_c"/>
    <property type="match status" value="1"/>
</dbReference>
<reference evidence="4 5" key="1">
    <citation type="submission" date="2020-04" db="EMBL/GenBank/DDBJ databases">
        <title>MicrobeNet Type strains.</title>
        <authorList>
            <person name="Nicholson A.C."/>
        </authorList>
    </citation>
    <scope>NUCLEOTIDE SEQUENCE [LARGE SCALE GENOMIC DNA]</scope>
    <source>
        <strain evidence="4 5">DSM 44956</strain>
    </source>
</reference>
<gene>
    <name evidence="4" type="ORF">HGB38_33530</name>
</gene>
<accession>A0A7X6R6Z5</accession>
<dbReference type="InterPro" id="IPR002347">
    <property type="entry name" value="SDR_fam"/>
</dbReference>
<dbReference type="InterPro" id="IPR036291">
    <property type="entry name" value="NAD(P)-bd_dom_sf"/>
</dbReference>
<evidence type="ECO:0000256" key="3">
    <source>
        <dbReference type="ARBA" id="ARBA00023027"/>
    </source>
</evidence>
<dbReference type="RefSeq" id="WP_062977127.1">
    <property type="nucleotide sequence ID" value="NZ_JAAXOS010000025.1"/>
</dbReference>
<evidence type="ECO:0000313" key="5">
    <source>
        <dbReference type="Proteomes" id="UP000540698"/>
    </source>
</evidence>
<dbReference type="EMBL" id="JAAXOS010000025">
    <property type="protein sequence ID" value="NKY31088.1"/>
    <property type="molecule type" value="Genomic_DNA"/>
</dbReference>
<dbReference type="PANTHER" id="PTHR42760">
    <property type="entry name" value="SHORT-CHAIN DEHYDROGENASES/REDUCTASES FAMILY MEMBER"/>
    <property type="match status" value="1"/>
</dbReference>
<name>A0A7X6R6Z5_9NOCA</name>
<proteinExistence type="inferred from homology"/>
<evidence type="ECO:0000313" key="4">
    <source>
        <dbReference type="EMBL" id="NKY31088.1"/>
    </source>
</evidence>
<dbReference type="SUPFAM" id="SSF51735">
    <property type="entry name" value="NAD(P)-binding Rossmann-fold domains"/>
    <property type="match status" value="1"/>
</dbReference>
<dbReference type="AlphaFoldDB" id="A0A7X6R6Z5"/>
<comment type="similarity">
    <text evidence="1">Belongs to the short-chain dehydrogenases/reductases (SDR) family.</text>
</comment>
<dbReference type="NCBIfam" id="TIGR03971">
    <property type="entry name" value="SDR_subfam_1"/>
    <property type="match status" value="1"/>
</dbReference>
<sequence length="288" mass="30185">MNRVSGKVVLVTGAGRGQGRSHALALAEEGADIIAFDICADIASNDYALATEADLAETEDLVAKTGRRVVARKVDVRDRPALHEAIGAAVAELGRLDVVVANAGICPLGHHVPLQGFVDVFDVNFVGVVNTVHAALPHLGAGASIIVTGSVAGLVPQTGFNGQQALQGPGGDGYGLSKKMIRSYTQTLALTLGPSSIRINAVHPTNVDTDMLHNPGMYQIFRPDVQHPTREDAEVTFPFMQAMPIPFVEASDISHAVTFLASDESRYVTGLQMFVDGGASLKLGLAGQ</sequence>
<organism evidence="4 5">
    <name type="scientific">Nocardia gamkensis</name>
    <dbReference type="NCBI Taxonomy" id="352869"/>
    <lineage>
        <taxon>Bacteria</taxon>
        <taxon>Bacillati</taxon>
        <taxon>Actinomycetota</taxon>
        <taxon>Actinomycetes</taxon>
        <taxon>Mycobacteriales</taxon>
        <taxon>Nocardiaceae</taxon>
        <taxon>Nocardia</taxon>
    </lineage>
</organism>
<dbReference type="Pfam" id="PF13561">
    <property type="entry name" value="adh_short_C2"/>
    <property type="match status" value="1"/>
</dbReference>
<dbReference type="PRINTS" id="PR00081">
    <property type="entry name" value="GDHRDH"/>
</dbReference>
<evidence type="ECO:0000256" key="1">
    <source>
        <dbReference type="ARBA" id="ARBA00006484"/>
    </source>
</evidence>
<dbReference type="GO" id="GO:0016616">
    <property type="term" value="F:oxidoreductase activity, acting on the CH-OH group of donors, NAD or NADP as acceptor"/>
    <property type="evidence" value="ECO:0007669"/>
    <property type="project" value="TreeGrafter"/>
</dbReference>
<keyword evidence="3" id="KW-0520">NAD</keyword>
<comment type="caution">
    <text evidence="4">The sequence shown here is derived from an EMBL/GenBank/DDBJ whole genome shotgun (WGS) entry which is preliminary data.</text>
</comment>
<dbReference type="InterPro" id="IPR023985">
    <property type="entry name" value="SDR_subfam_1"/>
</dbReference>
<keyword evidence="2" id="KW-0560">Oxidoreductase</keyword>
<dbReference type="Proteomes" id="UP000540698">
    <property type="component" value="Unassembled WGS sequence"/>
</dbReference>